<dbReference type="Proteomes" id="UP001304298">
    <property type="component" value="Unassembled WGS sequence"/>
</dbReference>
<sequence length="130" mass="13747">MPRRRVPEPATEGRAGRIFLPVMLVLFGLGTAVVLTAQILVLVDELDHGDETSPWFVLALLSSAVQLIGVLAVAFRRRWGAKILAGAFLAGVLLDLGQVTGSSALLIIARILVGGLLAAAVLVRWDDLVA</sequence>
<feature type="transmembrane region" description="Helical" evidence="1">
    <location>
        <begin position="55"/>
        <end position="74"/>
    </location>
</feature>
<keyword evidence="1" id="KW-0812">Transmembrane</keyword>
<keyword evidence="1" id="KW-0472">Membrane</keyword>
<protein>
    <submittedName>
        <fullName evidence="2">Uncharacterized protein</fullName>
    </submittedName>
</protein>
<evidence type="ECO:0000313" key="2">
    <source>
        <dbReference type="EMBL" id="MEA5365370.1"/>
    </source>
</evidence>
<keyword evidence="3" id="KW-1185">Reference proteome</keyword>
<keyword evidence="1" id="KW-1133">Transmembrane helix</keyword>
<feature type="transmembrane region" description="Helical" evidence="1">
    <location>
        <begin position="20"/>
        <end position="43"/>
    </location>
</feature>
<gene>
    <name evidence="2" type="ORF">VA596_37985</name>
</gene>
<feature type="transmembrane region" description="Helical" evidence="1">
    <location>
        <begin position="81"/>
        <end position="99"/>
    </location>
</feature>
<accession>A0ABU5RGG5</accession>
<name>A0ABU5RGG5_9PSEU</name>
<evidence type="ECO:0000313" key="3">
    <source>
        <dbReference type="Proteomes" id="UP001304298"/>
    </source>
</evidence>
<organism evidence="2 3">
    <name type="scientific">Amycolatopsis heterodermiae</name>
    <dbReference type="NCBI Taxonomy" id="3110235"/>
    <lineage>
        <taxon>Bacteria</taxon>
        <taxon>Bacillati</taxon>
        <taxon>Actinomycetota</taxon>
        <taxon>Actinomycetes</taxon>
        <taxon>Pseudonocardiales</taxon>
        <taxon>Pseudonocardiaceae</taxon>
        <taxon>Amycolatopsis</taxon>
    </lineage>
</organism>
<dbReference type="EMBL" id="JAYFSI010000012">
    <property type="protein sequence ID" value="MEA5365370.1"/>
    <property type="molecule type" value="Genomic_DNA"/>
</dbReference>
<reference evidence="2 3" key="1">
    <citation type="submission" date="2023-12" db="EMBL/GenBank/DDBJ databases">
        <title>Amycolatopsis sp. V23-08.</title>
        <authorList>
            <person name="Somphong A."/>
        </authorList>
    </citation>
    <scope>NUCLEOTIDE SEQUENCE [LARGE SCALE GENOMIC DNA]</scope>
    <source>
        <strain evidence="2 3">V23-08</strain>
    </source>
</reference>
<feature type="transmembrane region" description="Helical" evidence="1">
    <location>
        <begin position="105"/>
        <end position="125"/>
    </location>
</feature>
<dbReference type="RefSeq" id="WP_323333840.1">
    <property type="nucleotide sequence ID" value="NZ_JAYFSI010000012.1"/>
</dbReference>
<proteinExistence type="predicted"/>
<comment type="caution">
    <text evidence="2">The sequence shown here is derived from an EMBL/GenBank/DDBJ whole genome shotgun (WGS) entry which is preliminary data.</text>
</comment>
<evidence type="ECO:0000256" key="1">
    <source>
        <dbReference type="SAM" id="Phobius"/>
    </source>
</evidence>